<reference evidence="2" key="1">
    <citation type="submission" date="2015-11" db="EMBL/GenBank/DDBJ databases">
        <title>De novo transcriptome assembly of four potential Pierce s Disease insect vectors from Arizona vineyards.</title>
        <authorList>
            <person name="Tassone E.E."/>
        </authorList>
    </citation>
    <scope>NUCLEOTIDE SEQUENCE</scope>
</reference>
<evidence type="ECO:0000313" key="2">
    <source>
        <dbReference type="EMBL" id="JAS58823.1"/>
    </source>
</evidence>
<gene>
    <name evidence="2" type="ORF">g.33565</name>
</gene>
<dbReference type="Gene3D" id="1.20.1280.50">
    <property type="match status" value="1"/>
</dbReference>
<name>A0A1B6G973_9HEMI</name>
<dbReference type="SMART" id="SM00256">
    <property type="entry name" value="FBOX"/>
    <property type="match status" value="1"/>
</dbReference>
<dbReference type="Pfam" id="PF12937">
    <property type="entry name" value="F-box-like"/>
    <property type="match status" value="1"/>
</dbReference>
<dbReference type="AlphaFoldDB" id="A0A1B6G973"/>
<dbReference type="EMBL" id="GECZ01010946">
    <property type="protein sequence ID" value="JAS58823.1"/>
    <property type="molecule type" value="Transcribed_RNA"/>
</dbReference>
<dbReference type="PROSITE" id="PS50181">
    <property type="entry name" value="FBOX"/>
    <property type="match status" value="1"/>
</dbReference>
<feature type="domain" description="F-box" evidence="1">
    <location>
        <begin position="66"/>
        <end position="112"/>
    </location>
</feature>
<accession>A0A1B6G973</accession>
<dbReference type="InterPro" id="IPR001810">
    <property type="entry name" value="F-box_dom"/>
</dbReference>
<protein>
    <recommendedName>
        <fullName evidence="1">F-box domain-containing protein</fullName>
    </recommendedName>
</protein>
<evidence type="ECO:0000259" key="1">
    <source>
        <dbReference type="PROSITE" id="PS50181"/>
    </source>
</evidence>
<proteinExistence type="predicted"/>
<dbReference type="SUPFAM" id="SSF81383">
    <property type="entry name" value="F-box domain"/>
    <property type="match status" value="1"/>
</dbReference>
<feature type="non-terminal residue" evidence="2">
    <location>
        <position position="1"/>
    </location>
</feature>
<sequence>RKTRDSIEFICSSTIYVGISLQNNSLQVLKFKISMSHRWRQRWTIISPVVLTDEEEDIELVPVTQTSMLVCLPAEILVVIAKFLSVKDLLSCSAACVRLRAVFNDDFIWGRFCKPNVTKYLNIAKQNNEVEYDISSLTHNLDPICSKRIDYIKQNQLLSNWKNGKFVEHKVYSASGLYYMCLKSGIEIIYEDMYLFLYDFYAHNIVVWNIEDIPFRYTDIRLLYHNFFYEGLHYEIVGRKLVVFEVGKLIQIYDINLPDKVLPLVGLILVDHEVPLDKIPDFNSPDDMYSVCYHRVIQNKIYSHKIGKPIVHVWDVETCTKIRALMPPKEGTDFEILCAANNGNDLVLCLEINDAQRQFNPLGTVYEVLSYSFSRDFFKTIWTNKEGSSVVYIPFHAVLHENIVILFCRLNNYFIEDTSLSKSILVLYDYKWGVIIGEKSFPELVCHRQTKVINNQLLLATAFCLYVLDLYTQDVVYSFKFDNGKIELLNVFDGNFIITTPKSLLCVSKTKLKEVWDVRNRRRCMYITYVFTSPHTKDSVFVNQSFTKMIVVGKGTLGVLNFW</sequence>
<dbReference type="SUPFAM" id="SSF50998">
    <property type="entry name" value="Quinoprotein alcohol dehydrogenase-like"/>
    <property type="match status" value="1"/>
</dbReference>
<dbReference type="InterPro" id="IPR036047">
    <property type="entry name" value="F-box-like_dom_sf"/>
</dbReference>
<dbReference type="InterPro" id="IPR011047">
    <property type="entry name" value="Quinoprotein_ADH-like_sf"/>
</dbReference>
<organism evidence="2">
    <name type="scientific">Cuerna arida</name>
    <dbReference type="NCBI Taxonomy" id="1464854"/>
    <lineage>
        <taxon>Eukaryota</taxon>
        <taxon>Metazoa</taxon>
        <taxon>Ecdysozoa</taxon>
        <taxon>Arthropoda</taxon>
        <taxon>Hexapoda</taxon>
        <taxon>Insecta</taxon>
        <taxon>Pterygota</taxon>
        <taxon>Neoptera</taxon>
        <taxon>Paraneoptera</taxon>
        <taxon>Hemiptera</taxon>
        <taxon>Auchenorrhyncha</taxon>
        <taxon>Membracoidea</taxon>
        <taxon>Cicadellidae</taxon>
        <taxon>Cicadellinae</taxon>
        <taxon>Proconiini</taxon>
        <taxon>Cuerna</taxon>
    </lineage>
</organism>